<dbReference type="AlphaFoldDB" id="A0A1H8AFP0"/>
<dbReference type="RefSeq" id="WP_090626984.1">
    <property type="nucleotide sequence ID" value="NZ_FOCP01000001.1"/>
</dbReference>
<dbReference type="InterPro" id="IPR006680">
    <property type="entry name" value="Amidohydro-rel"/>
</dbReference>
<dbReference type="InterPro" id="IPR032466">
    <property type="entry name" value="Metal_Hydrolase"/>
</dbReference>
<organism evidence="3 4">
    <name type="scientific">Nitrosomonas marina</name>
    <dbReference type="NCBI Taxonomy" id="917"/>
    <lineage>
        <taxon>Bacteria</taxon>
        <taxon>Pseudomonadati</taxon>
        <taxon>Pseudomonadota</taxon>
        <taxon>Betaproteobacteria</taxon>
        <taxon>Nitrosomonadales</taxon>
        <taxon>Nitrosomonadaceae</taxon>
        <taxon>Nitrosomonas</taxon>
    </lineage>
</organism>
<evidence type="ECO:0000256" key="1">
    <source>
        <dbReference type="SAM" id="MobiDB-lite"/>
    </source>
</evidence>
<dbReference type="SUPFAM" id="SSF51556">
    <property type="entry name" value="Metallo-dependent hydrolases"/>
    <property type="match status" value="1"/>
</dbReference>
<dbReference type="GO" id="GO:0016810">
    <property type="term" value="F:hydrolase activity, acting on carbon-nitrogen (but not peptide) bonds"/>
    <property type="evidence" value="ECO:0007669"/>
    <property type="project" value="InterPro"/>
</dbReference>
<feature type="region of interest" description="Disordered" evidence="1">
    <location>
        <begin position="200"/>
        <end position="223"/>
    </location>
</feature>
<gene>
    <name evidence="3" type="ORF">SAMN05216325_101123</name>
</gene>
<feature type="domain" description="Amidohydrolase-related" evidence="2">
    <location>
        <begin position="90"/>
        <end position="435"/>
    </location>
</feature>
<dbReference type="InterPro" id="IPR051781">
    <property type="entry name" value="Metallo-dep_Hydrolase"/>
</dbReference>
<evidence type="ECO:0000313" key="3">
    <source>
        <dbReference type="EMBL" id="SEM69550.1"/>
    </source>
</evidence>
<dbReference type="EMBL" id="FOCP01000001">
    <property type="protein sequence ID" value="SEM69550.1"/>
    <property type="molecule type" value="Genomic_DNA"/>
</dbReference>
<dbReference type="Gene3D" id="3.30.110.90">
    <property type="entry name" value="Amidohydrolase"/>
    <property type="match status" value="1"/>
</dbReference>
<dbReference type="Gene3D" id="3.20.20.140">
    <property type="entry name" value="Metal-dependent hydrolases"/>
    <property type="match status" value="1"/>
</dbReference>
<name>A0A1H8AFP0_9PROT</name>
<feature type="compositionally biased region" description="Basic and acidic residues" evidence="1">
    <location>
        <begin position="202"/>
        <end position="211"/>
    </location>
</feature>
<dbReference type="Gene3D" id="1.20.58.520">
    <property type="entry name" value="Amidohydrolase"/>
    <property type="match status" value="1"/>
</dbReference>
<dbReference type="OrthoDB" id="9782972at2"/>
<proteinExistence type="predicted"/>
<dbReference type="PANTHER" id="PTHR43135">
    <property type="entry name" value="ALPHA-D-RIBOSE 1-METHYLPHOSPHONATE 5-TRIPHOSPHATE DIPHOSPHATASE"/>
    <property type="match status" value="1"/>
</dbReference>
<evidence type="ECO:0000313" key="4">
    <source>
        <dbReference type="Proteomes" id="UP000199459"/>
    </source>
</evidence>
<evidence type="ECO:0000259" key="2">
    <source>
        <dbReference type="Pfam" id="PF01979"/>
    </source>
</evidence>
<dbReference type="InterPro" id="IPR011059">
    <property type="entry name" value="Metal-dep_hydrolase_composite"/>
</dbReference>
<dbReference type="Gene3D" id="2.30.40.10">
    <property type="entry name" value="Urease, subunit C, domain 1"/>
    <property type="match status" value="2"/>
</dbReference>
<dbReference type="Pfam" id="PF01979">
    <property type="entry name" value="Amidohydro_1"/>
    <property type="match status" value="1"/>
</dbReference>
<dbReference type="PANTHER" id="PTHR43135:SF3">
    <property type="entry name" value="ALPHA-D-RIBOSE 1-METHYLPHOSPHONATE 5-TRIPHOSPHATE DIPHOSPHATASE"/>
    <property type="match status" value="1"/>
</dbReference>
<reference evidence="3 4" key="1">
    <citation type="submission" date="2016-10" db="EMBL/GenBank/DDBJ databases">
        <authorList>
            <person name="de Groot N.N."/>
        </authorList>
    </citation>
    <scope>NUCLEOTIDE SEQUENCE [LARGE SCALE GENOMIC DNA]</scope>
    <source>
        <strain evidence="3 4">Nm22</strain>
    </source>
</reference>
<accession>A0A1H8AFP0</accession>
<sequence length="441" mass="48131">MIKNDFFELFRKAHWVLTLLISGVMSYPAIAAEMHPEPLLLHASRVFDGSQFRDNLSILIKNGQVSQVNRRDLMSIDEGTKVIDLGDATVLPGLIELHAHLSYRNVPADIVLQHGITTIRDLGGPVHQPYGGNGSLRVLTSGPILTAHDGYPIVNLGASNIAKAVSSEEEAERVVRELIGAGAVVIKVALEPGGEIGAPWSVHHDHGEHSHDHHGKHTHEHQEYGHMHNNKQVSHQHSNSDSDHSFDSKQAWPLLSEKIVTAIVNEAHSHDRSVTAHVAEEKGVQIALNAGVDEWAHMPCDEVPDALLKQAISQNVKIVATIDTLSKCTGIERNTKLWSELGGKILYGAEIAHPEIPWGINTQELLYMMQLTGMSLVEALRAATSLAGEHLKLFPKVGTIQQGSPADIIAVRGDLALDLKKLEYPELVISGGQIVVNRFSD</sequence>
<protein>
    <submittedName>
        <fullName evidence="3">Imidazolonepropionase</fullName>
    </submittedName>
</protein>
<dbReference type="SUPFAM" id="SSF51338">
    <property type="entry name" value="Composite domain of metallo-dependent hydrolases"/>
    <property type="match status" value="1"/>
</dbReference>
<dbReference type="Proteomes" id="UP000199459">
    <property type="component" value="Unassembled WGS sequence"/>
</dbReference>
<dbReference type="Gene3D" id="3.40.50.10910">
    <property type="entry name" value="Amidohydrolase"/>
    <property type="match status" value="1"/>
</dbReference>